<protein>
    <submittedName>
        <fullName evidence="3">NAD(P)-dependent oxidoreductase</fullName>
    </submittedName>
</protein>
<dbReference type="Pfam" id="PF01370">
    <property type="entry name" value="Epimerase"/>
    <property type="match status" value="1"/>
</dbReference>
<dbReference type="SUPFAM" id="SSF51735">
    <property type="entry name" value="NAD(P)-binding Rossmann-fold domains"/>
    <property type="match status" value="1"/>
</dbReference>
<gene>
    <name evidence="3" type="ORF">FA045_02665</name>
</gene>
<reference evidence="3 4" key="1">
    <citation type="submission" date="2019-04" db="EMBL/GenBank/DDBJ databases">
        <title>Pedobacter sp. AR-2-6 sp. nov., isolated from Arctic soil.</title>
        <authorList>
            <person name="Dahal R.H."/>
            <person name="Kim D.-U."/>
        </authorList>
    </citation>
    <scope>NUCLEOTIDE SEQUENCE [LARGE SCALE GENOMIC DNA]</scope>
    <source>
        <strain evidence="3 4">AR-2-6</strain>
    </source>
</reference>
<feature type="domain" description="NAD-dependent epimerase/dehydratase" evidence="2">
    <location>
        <begin position="4"/>
        <end position="217"/>
    </location>
</feature>
<evidence type="ECO:0000256" key="1">
    <source>
        <dbReference type="ARBA" id="ARBA00007637"/>
    </source>
</evidence>
<dbReference type="PANTHER" id="PTHR43000">
    <property type="entry name" value="DTDP-D-GLUCOSE 4,6-DEHYDRATASE-RELATED"/>
    <property type="match status" value="1"/>
</dbReference>
<name>A0A4U1CF33_9SPHI</name>
<dbReference type="Gene3D" id="3.40.50.720">
    <property type="entry name" value="NAD(P)-binding Rossmann-like Domain"/>
    <property type="match status" value="1"/>
</dbReference>
<dbReference type="RefSeq" id="WP_136874161.1">
    <property type="nucleotide sequence ID" value="NZ_SWBO01000001.1"/>
</dbReference>
<evidence type="ECO:0000259" key="2">
    <source>
        <dbReference type="Pfam" id="PF01370"/>
    </source>
</evidence>
<dbReference type="OrthoDB" id="9803010at2"/>
<dbReference type="InterPro" id="IPR036291">
    <property type="entry name" value="NAD(P)-bd_dom_sf"/>
</dbReference>
<dbReference type="InterPro" id="IPR001509">
    <property type="entry name" value="Epimerase_deHydtase"/>
</dbReference>
<dbReference type="EMBL" id="SWBO01000001">
    <property type="protein sequence ID" value="TKC03490.1"/>
    <property type="molecule type" value="Genomic_DNA"/>
</dbReference>
<accession>A0A4U1CF33</accession>
<evidence type="ECO:0000313" key="4">
    <source>
        <dbReference type="Proteomes" id="UP000310477"/>
    </source>
</evidence>
<evidence type="ECO:0000313" key="3">
    <source>
        <dbReference type="EMBL" id="TKC03490.1"/>
    </source>
</evidence>
<dbReference type="Proteomes" id="UP000310477">
    <property type="component" value="Unassembled WGS sequence"/>
</dbReference>
<dbReference type="AlphaFoldDB" id="A0A4U1CF33"/>
<proteinExistence type="inferred from homology"/>
<keyword evidence="4" id="KW-1185">Reference proteome</keyword>
<sequence>MSKILLTGASGYLGKNLIQGFVDANHELVLLVRKSSDMIFLRNYTQPIKVYYIGSQTFDEIFRDNNIDIVIHTAASYGRKDETLKHVIDANLTFPIDLLTAAIKNDVKYFINTDTALPKTLNWYARSKKQFLEWLEESSSKINVINLQLEYFFGPNDDESKFITFVLKELQSGKTEIDFTEATSLRDFIFIDDVVKAYLLIVRKINNFSGLQTIQIGSGNAIQLRKIIIKIRELVNRKDVNLNFGAIPMRPNEIEKSCADITYLKNLGWSPEYSFEEGILKTIQK</sequence>
<organism evidence="3 4">
    <name type="scientific">Pedobacter cryotolerans</name>
    <dbReference type="NCBI Taxonomy" id="2571270"/>
    <lineage>
        <taxon>Bacteria</taxon>
        <taxon>Pseudomonadati</taxon>
        <taxon>Bacteroidota</taxon>
        <taxon>Sphingobacteriia</taxon>
        <taxon>Sphingobacteriales</taxon>
        <taxon>Sphingobacteriaceae</taxon>
        <taxon>Pedobacter</taxon>
    </lineage>
</organism>
<comment type="similarity">
    <text evidence="1">Belongs to the NAD(P)-dependent epimerase/dehydratase family.</text>
</comment>
<comment type="caution">
    <text evidence="3">The sequence shown here is derived from an EMBL/GenBank/DDBJ whole genome shotgun (WGS) entry which is preliminary data.</text>
</comment>